<evidence type="ECO:0000256" key="2">
    <source>
        <dbReference type="ARBA" id="ARBA00022670"/>
    </source>
</evidence>
<dbReference type="GO" id="GO:0006508">
    <property type="term" value="P:proteolysis"/>
    <property type="evidence" value="ECO:0007669"/>
    <property type="project" value="UniProtKB-KW"/>
</dbReference>
<feature type="signal peptide" evidence="7">
    <location>
        <begin position="1"/>
        <end position="16"/>
    </location>
</feature>
<evidence type="ECO:0000259" key="8">
    <source>
        <dbReference type="PROSITE" id="PS50240"/>
    </source>
</evidence>
<keyword evidence="3 6" id="KW-0378">Hydrolase</keyword>
<dbReference type="KEGG" id="apln:108741996"/>
<name>A0A1W4X8S3_AGRPL</name>
<keyword evidence="7" id="KW-0732">Signal</keyword>
<dbReference type="InterPro" id="IPR001254">
    <property type="entry name" value="Trypsin_dom"/>
</dbReference>
<dbReference type="PROSITE" id="PS00134">
    <property type="entry name" value="TRYPSIN_HIS"/>
    <property type="match status" value="1"/>
</dbReference>
<dbReference type="Pfam" id="PF00089">
    <property type="entry name" value="Trypsin"/>
    <property type="match status" value="1"/>
</dbReference>
<evidence type="ECO:0000256" key="4">
    <source>
        <dbReference type="ARBA" id="ARBA00022825"/>
    </source>
</evidence>
<dbReference type="OrthoDB" id="10059102at2759"/>
<keyword evidence="2 6" id="KW-0645">Protease</keyword>
<dbReference type="AlphaFoldDB" id="A0A1W4X8S3"/>
<organism evidence="9 10">
    <name type="scientific">Agrilus planipennis</name>
    <name type="common">Emerald ash borer</name>
    <name type="synonym">Agrilus marcopoli</name>
    <dbReference type="NCBI Taxonomy" id="224129"/>
    <lineage>
        <taxon>Eukaryota</taxon>
        <taxon>Metazoa</taxon>
        <taxon>Ecdysozoa</taxon>
        <taxon>Arthropoda</taxon>
        <taxon>Hexapoda</taxon>
        <taxon>Insecta</taxon>
        <taxon>Pterygota</taxon>
        <taxon>Neoptera</taxon>
        <taxon>Endopterygota</taxon>
        <taxon>Coleoptera</taxon>
        <taxon>Polyphaga</taxon>
        <taxon>Elateriformia</taxon>
        <taxon>Buprestoidea</taxon>
        <taxon>Buprestidae</taxon>
        <taxon>Agrilinae</taxon>
        <taxon>Agrilus</taxon>
    </lineage>
</organism>
<dbReference type="Gene3D" id="2.40.10.10">
    <property type="entry name" value="Trypsin-like serine proteases"/>
    <property type="match status" value="1"/>
</dbReference>
<dbReference type="GO" id="GO:0004252">
    <property type="term" value="F:serine-type endopeptidase activity"/>
    <property type="evidence" value="ECO:0007669"/>
    <property type="project" value="InterPro"/>
</dbReference>
<gene>
    <name evidence="10" type="primary">LOC108741996</name>
</gene>
<dbReference type="FunFam" id="2.40.10.10:FF:000166">
    <property type="entry name" value="Trypsin"/>
    <property type="match status" value="1"/>
</dbReference>
<dbReference type="InParanoid" id="A0A1W4X8S3"/>
<dbReference type="PRINTS" id="PR00722">
    <property type="entry name" value="CHYMOTRYPSIN"/>
</dbReference>
<dbReference type="InterPro" id="IPR043504">
    <property type="entry name" value="Peptidase_S1_PA_chymotrypsin"/>
</dbReference>
<evidence type="ECO:0000313" key="9">
    <source>
        <dbReference type="Proteomes" id="UP000192223"/>
    </source>
</evidence>
<proteinExistence type="inferred from homology"/>
<dbReference type="InterPro" id="IPR033116">
    <property type="entry name" value="TRYPSIN_SER"/>
</dbReference>
<dbReference type="InterPro" id="IPR018114">
    <property type="entry name" value="TRYPSIN_HIS"/>
</dbReference>
<dbReference type="STRING" id="224129.A0A1W4X8S3"/>
<dbReference type="PANTHER" id="PTHR24276">
    <property type="entry name" value="POLYSERASE-RELATED"/>
    <property type="match status" value="1"/>
</dbReference>
<dbReference type="PROSITE" id="PS00135">
    <property type="entry name" value="TRYPSIN_SER"/>
    <property type="match status" value="1"/>
</dbReference>
<keyword evidence="9" id="KW-1185">Reference proteome</keyword>
<dbReference type="CDD" id="cd00190">
    <property type="entry name" value="Tryp_SPc"/>
    <property type="match status" value="1"/>
</dbReference>
<keyword evidence="4 6" id="KW-0720">Serine protease</keyword>
<dbReference type="InterPro" id="IPR001314">
    <property type="entry name" value="Peptidase_S1A"/>
</dbReference>
<comment type="similarity">
    <text evidence="1">Belongs to the peptidase S1 family.</text>
</comment>
<feature type="domain" description="Peptidase S1" evidence="8">
    <location>
        <begin position="29"/>
        <end position="246"/>
    </location>
</feature>
<evidence type="ECO:0000256" key="6">
    <source>
        <dbReference type="RuleBase" id="RU363034"/>
    </source>
</evidence>
<dbReference type="RefSeq" id="XP_018332501.1">
    <property type="nucleotide sequence ID" value="XM_018476999.1"/>
</dbReference>
<evidence type="ECO:0000313" key="10">
    <source>
        <dbReference type="RefSeq" id="XP_018332501.1"/>
    </source>
</evidence>
<evidence type="ECO:0000256" key="5">
    <source>
        <dbReference type="ARBA" id="ARBA00023157"/>
    </source>
</evidence>
<reference evidence="10" key="1">
    <citation type="submission" date="2025-08" db="UniProtKB">
        <authorList>
            <consortium name="RefSeq"/>
        </authorList>
    </citation>
    <scope>IDENTIFICATION</scope>
    <source>
        <tissue evidence="10">Entire body</tissue>
    </source>
</reference>
<dbReference type="SMART" id="SM00020">
    <property type="entry name" value="Tryp_SPc"/>
    <property type="match status" value="1"/>
</dbReference>
<dbReference type="InterPro" id="IPR050430">
    <property type="entry name" value="Peptidase_S1"/>
</dbReference>
<dbReference type="InterPro" id="IPR009003">
    <property type="entry name" value="Peptidase_S1_PA"/>
</dbReference>
<dbReference type="PANTHER" id="PTHR24276:SF91">
    <property type="entry name" value="AT26814P-RELATED"/>
    <property type="match status" value="1"/>
</dbReference>
<dbReference type="PROSITE" id="PS50240">
    <property type="entry name" value="TRYPSIN_DOM"/>
    <property type="match status" value="1"/>
</dbReference>
<sequence>MMWVLFFAAYVPFALAFPYQQPESDSTRISGGSNATIREIPYIVQINVDGSKTSDCDASIISRLWVVSAAHCLSRMRAANVSIRAGTDKFMRGGVVIRASNIYVHPSYSNITQDYDIGLIRLASPLTIGPNIASITLATKKPAVGASAVVSGWGDLDSTSETIPTQLQKVALPVVSDLECPPVYTPRMICAGYRNGSRSPCYGDSGGPLAVRRTLVGVVSHGRDCAGISVYANVANLRSWILSIASI</sequence>
<keyword evidence="5" id="KW-1015">Disulfide bond</keyword>
<evidence type="ECO:0000256" key="7">
    <source>
        <dbReference type="SAM" id="SignalP"/>
    </source>
</evidence>
<evidence type="ECO:0000256" key="3">
    <source>
        <dbReference type="ARBA" id="ARBA00022801"/>
    </source>
</evidence>
<evidence type="ECO:0000256" key="1">
    <source>
        <dbReference type="ARBA" id="ARBA00007664"/>
    </source>
</evidence>
<accession>A0A1W4X8S3</accession>
<protein>
    <submittedName>
        <fullName evidence="10">Trypsin alpha-3-like</fullName>
    </submittedName>
</protein>
<dbReference type="SUPFAM" id="SSF50494">
    <property type="entry name" value="Trypsin-like serine proteases"/>
    <property type="match status" value="1"/>
</dbReference>
<feature type="chain" id="PRO_5010699893" evidence="7">
    <location>
        <begin position="17"/>
        <end position="247"/>
    </location>
</feature>
<dbReference type="Proteomes" id="UP000192223">
    <property type="component" value="Unplaced"/>
</dbReference>
<dbReference type="GeneID" id="108741996"/>